<dbReference type="RefSeq" id="WP_186869057.1">
    <property type="nucleotide sequence ID" value="NZ_JACOOL010000003.1"/>
</dbReference>
<name>A0A923L4J2_9BACI</name>
<dbReference type="Pfam" id="PF14464">
    <property type="entry name" value="Prok-JAB"/>
    <property type="match status" value="1"/>
</dbReference>
<dbReference type="PANTHER" id="PTHR34858:SF1">
    <property type="entry name" value="CYSO-CYSTEINE PEPTIDASE"/>
    <property type="match status" value="1"/>
</dbReference>
<dbReference type="Gene3D" id="3.40.140.10">
    <property type="entry name" value="Cytidine Deaminase, domain 2"/>
    <property type="match status" value="1"/>
</dbReference>
<dbReference type="PROSITE" id="PS50249">
    <property type="entry name" value="MPN"/>
    <property type="match status" value="1"/>
</dbReference>
<dbReference type="InterPro" id="IPR028090">
    <property type="entry name" value="JAB_dom_prok"/>
</dbReference>
<evidence type="ECO:0000313" key="8">
    <source>
        <dbReference type="Proteomes" id="UP000637359"/>
    </source>
</evidence>
<feature type="domain" description="MPN" evidence="6">
    <location>
        <begin position="7"/>
        <end position="129"/>
    </location>
</feature>
<evidence type="ECO:0000259" key="6">
    <source>
        <dbReference type="PROSITE" id="PS50249"/>
    </source>
</evidence>
<dbReference type="CDD" id="cd08070">
    <property type="entry name" value="MPN_like"/>
    <property type="match status" value="1"/>
</dbReference>
<dbReference type="GO" id="GO:0008270">
    <property type="term" value="F:zinc ion binding"/>
    <property type="evidence" value="ECO:0007669"/>
    <property type="project" value="TreeGrafter"/>
</dbReference>
<keyword evidence="3" id="KW-0378">Hydrolase</keyword>
<dbReference type="InterPro" id="IPR051929">
    <property type="entry name" value="VirAsm_ModProt"/>
</dbReference>
<dbReference type="SMART" id="SM00232">
    <property type="entry name" value="JAB_MPN"/>
    <property type="match status" value="1"/>
</dbReference>
<evidence type="ECO:0000256" key="3">
    <source>
        <dbReference type="ARBA" id="ARBA00022801"/>
    </source>
</evidence>
<dbReference type="InterPro" id="IPR000555">
    <property type="entry name" value="JAMM/MPN+_dom"/>
</dbReference>
<gene>
    <name evidence="7" type="ORF">H8S33_05835</name>
</gene>
<dbReference type="EMBL" id="JACOOL010000003">
    <property type="protein sequence ID" value="MBC5636348.1"/>
    <property type="molecule type" value="Genomic_DNA"/>
</dbReference>
<dbReference type="InterPro" id="IPR037518">
    <property type="entry name" value="MPN"/>
</dbReference>
<accession>A0A923L4J2</accession>
<evidence type="ECO:0000256" key="4">
    <source>
        <dbReference type="ARBA" id="ARBA00022833"/>
    </source>
</evidence>
<dbReference type="GO" id="GO:0008235">
    <property type="term" value="F:metalloexopeptidase activity"/>
    <property type="evidence" value="ECO:0007669"/>
    <property type="project" value="TreeGrafter"/>
</dbReference>
<protein>
    <submittedName>
        <fullName evidence="7">M67 family metallopeptidase</fullName>
    </submittedName>
</protein>
<dbReference type="SUPFAM" id="SSF102712">
    <property type="entry name" value="JAB1/MPN domain"/>
    <property type="match status" value="1"/>
</dbReference>
<evidence type="ECO:0000256" key="5">
    <source>
        <dbReference type="ARBA" id="ARBA00023049"/>
    </source>
</evidence>
<proteinExistence type="predicted"/>
<keyword evidence="8" id="KW-1185">Reference proteome</keyword>
<reference evidence="7" key="1">
    <citation type="submission" date="2020-08" db="EMBL/GenBank/DDBJ databases">
        <title>Genome public.</title>
        <authorList>
            <person name="Liu C."/>
            <person name="Sun Q."/>
        </authorList>
    </citation>
    <scope>NUCLEOTIDE SEQUENCE</scope>
    <source>
        <strain evidence="7">BX22</strain>
    </source>
</reference>
<dbReference type="GO" id="GO:0006508">
    <property type="term" value="P:proteolysis"/>
    <property type="evidence" value="ECO:0007669"/>
    <property type="project" value="UniProtKB-KW"/>
</dbReference>
<keyword evidence="2" id="KW-0479">Metal-binding</keyword>
<organism evidence="7 8">
    <name type="scientific">Ornithinibacillus hominis</name>
    <dbReference type="NCBI Taxonomy" id="2763055"/>
    <lineage>
        <taxon>Bacteria</taxon>
        <taxon>Bacillati</taxon>
        <taxon>Bacillota</taxon>
        <taxon>Bacilli</taxon>
        <taxon>Bacillales</taxon>
        <taxon>Bacillaceae</taxon>
        <taxon>Ornithinibacillus</taxon>
    </lineage>
</organism>
<dbReference type="Proteomes" id="UP000637359">
    <property type="component" value="Unassembled WGS sequence"/>
</dbReference>
<evidence type="ECO:0000313" key="7">
    <source>
        <dbReference type="EMBL" id="MBC5636348.1"/>
    </source>
</evidence>
<comment type="caution">
    <text evidence="7">The sequence shown here is derived from an EMBL/GenBank/DDBJ whole genome shotgun (WGS) entry which is preliminary data.</text>
</comment>
<dbReference type="PANTHER" id="PTHR34858">
    <property type="entry name" value="CYSO-CYSTEINE PEPTIDASE"/>
    <property type="match status" value="1"/>
</dbReference>
<dbReference type="AlphaFoldDB" id="A0A923L4J2"/>
<evidence type="ECO:0000256" key="1">
    <source>
        <dbReference type="ARBA" id="ARBA00022670"/>
    </source>
</evidence>
<keyword evidence="4" id="KW-0862">Zinc</keyword>
<keyword evidence="5" id="KW-0482">Metalloprotease</keyword>
<evidence type="ECO:0000256" key="2">
    <source>
        <dbReference type="ARBA" id="ARBA00022723"/>
    </source>
</evidence>
<keyword evidence="1" id="KW-0645">Protease</keyword>
<sequence length="140" mass="16140">MESNESVIIIPKEVLKLIIQNCYQALPYECCGFLSGRQDNEVISNWNLKNEAKLKKQFKVSSHTVGEVLRRISAKGEKVIILYHSHPTAPPIPSKEDLQYHPDEDIKMLIISLMNKEIQYKCYQVSGMEYKEVPVQIMES</sequence>